<sequence length="378" mass="42413">MPPKINIGKVAVSVAATAELAASNTTTKVSPQIAIPSLLKANVTPSATKAPFFPRLVFPKYNINLSGFQGHHRTGLQRMYQIGPQVDLVFEVRDARAPLSTRNGLFERALGNKEKIILYAKNDLSRLQTKILESWHPEGNYILIDCRSEKDAHRILGIARKKFGERFPPPPLGINLLITGMPNVGKSTLINTLRSLNDKQSKKVAATGGQAGVTKAVSEKIRLCRDPSIYIFDSPGIFVASTVDQNTMIKLAIIGAVKNNHVDPYIQADYLLFCLNKNDPTGRAYRDILPEPTNNVHKLLFAIAKKIKKVRRGNDFDEIGSAMWWIDRFRQGKGARILLDDCTIDAYEEFTIMEKENLDRFKMDLQSEIKGRKKYFLF</sequence>
<name>A0A1E3PEX7_9ASCO</name>
<proteinExistence type="predicted"/>
<protein>
    <submittedName>
        <fullName evidence="4">Cell-wall L-asparaginase II</fullName>
    </submittedName>
</protein>
<dbReference type="Gene3D" id="1.10.1580.10">
    <property type="match status" value="1"/>
</dbReference>
<dbReference type="EMBL" id="KV454413">
    <property type="protein sequence ID" value="ODQ63941.1"/>
    <property type="molecule type" value="Genomic_DNA"/>
</dbReference>
<dbReference type="InterPro" id="IPR027417">
    <property type="entry name" value="P-loop_NTPase"/>
</dbReference>
<organism evidence="4 5">
    <name type="scientific">Nadsonia fulvescens var. elongata DSM 6958</name>
    <dbReference type="NCBI Taxonomy" id="857566"/>
    <lineage>
        <taxon>Eukaryota</taxon>
        <taxon>Fungi</taxon>
        <taxon>Dikarya</taxon>
        <taxon>Ascomycota</taxon>
        <taxon>Saccharomycotina</taxon>
        <taxon>Dipodascomycetes</taxon>
        <taxon>Dipodascales</taxon>
        <taxon>Dipodascales incertae sedis</taxon>
        <taxon>Nadsonia</taxon>
    </lineage>
</organism>
<dbReference type="GO" id="GO:0005525">
    <property type="term" value="F:GTP binding"/>
    <property type="evidence" value="ECO:0007669"/>
    <property type="project" value="UniProtKB-KW"/>
</dbReference>
<keyword evidence="5" id="KW-1185">Reference proteome</keyword>
<dbReference type="AlphaFoldDB" id="A0A1E3PEX7"/>
<accession>A0A1E3PEX7</accession>
<dbReference type="Pfam" id="PF01926">
    <property type="entry name" value="MMR_HSR1"/>
    <property type="match status" value="1"/>
</dbReference>
<dbReference type="GO" id="GO:0005743">
    <property type="term" value="C:mitochondrial inner membrane"/>
    <property type="evidence" value="ECO:0007669"/>
    <property type="project" value="EnsemblFungi"/>
</dbReference>
<dbReference type="CDD" id="cd01856">
    <property type="entry name" value="YlqF"/>
    <property type="match status" value="1"/>
</dbReference>
<evidence type="ECO:0000313" key="4">
    <source>
        <dbReference type="EMBL" id="ODQ63941.1"/>
    </source>
</evidence>
<dbReference type="PANTHER" id="PTHR45782:SF4">
    <property type="entry name" value="MITOCHONDRIAL RIBOSOME-ASSOCIATED GTPASE 1"/>
    <property type="match status" value="1"/>
</dbReference>
<evidence type="ECO:0000256" key="2">
    <source>
        <dbReference type="ARBA" id="ARBA00023134"/>
    </source>
</evidence>
<dbReference type="STRING" id="857566.A0A1E3PEX7"/>
<feature type="domain" description="G" evidence="3">
    <location>
        <begin position="177"/>
        <end position="279"/>
    </location>
</feature>
<dbReference type="OrthoDB" id="269151at2759"/>
<keyword evidence="1" id="KW-0547">Nucleotide-binding</keyword>
<dbReference type="Proteomes" id="UP000095009">
    <property type="component" value="Unassembled WGS sequence"/>
</dbReference>
<dbReference type="GO" id="GO:0003924">
    <property type="term" value="F:GTPase activity"/>
    <property type="evidence" value="ECO:0007669"/>
    <property type="project" value="TreeGrafter"/>
</dbReference>
<dbReference type="InterPro" id="IPR006073">
    <property type="entry name" value="GTP-bd"/>
</dbReference>
<dbReference type="SUPFAM" id="SSF52540">
    <property type="entry name" value="P-loop containing nucleoside triphosphate hydrolases"/>
    <property type="match status" value="1"/>
</dbReference>
<dbReference type="Gene3D" id="3.40.50.300">
    <property type="entry name" value="P-loop containing nucleotide triphosphate hydrolases"/>
    <property type="match status" value="1"/>
</dbReference>
<dbReference type="PANTHER" id="PTHR45782">
    <property type="entry name" value="MITOCHONDRIAL RIBOSOME-ASSOCIATED GTPASE 1"/>
    <property type="match status" value="1"/>
</dbReference>
<dbReference type="GO" id="GO:1902775">
    <property type="term" value="P:mitochondrial large ribosomal subunit assembly"/>
    <property type="evidence" value="ECO:0007669"/>
    <property type="project" value="EnsemblFungi"/>
</dbReference>
<evidence type="ECO:0000313" key="5">
    <source>
        <dbReference type="Proteomes" id="UP000095009"/>
    </source>
</evidence>
<evidence type="ECO:0000256" key="1">
    <source>
        <dbReference type="ARBA" id="ARBA00022741"/>
    </source>
</evidence>
<reference evidence="4 5" key="1">
    <citation type="journal article" date="2016" name="Proc. Natl. Acad. Sci. U.S.A.">
        <title>Comparative genomics of biotechnologically important yeasts.</title>
        <authorList>
            <person name="Riley R."/>
            <person name="Haridas S."/>
            <person name="Wolfe K.H."/>
            <person name="Lopes M.R."/>
            <person name="Hittinger C.T."/>
            <person name="Goeker M."/>
            <person name="Salamov A.A."/>
            <person name="Wisecaver J.H."/>
            <person name="Long T.M."/>
            <person name="Calvey C.H."/>
            <person name="Aerts A.L."/>
            <person name="Barry K.W."/>
            <person name="Choi C."/>
            <person name="Clum A."/>
            <person name="Coughlan A.Y."/>
            <person name="Deshpande S."/>
            <person name="Douglass A.P."/>
            <person name="Hanson S.J."/>
            <person name="Klenk H.-P."/>
            <person name="LaButti K.M."/>
            <person name="Lapidus A."/>
            <person name="Lindquist E.A."/>
            <person name="Lipzen A.M."/>
            <person name="Meier-Kolthoff J.P."/>
            <person name="Ohm R.A."/>
            <person name="Otillar R.P."/>
            <person name="Pangilinan J.L."/>
            <person name="Peng Y."/>
            <person name="Rokas A."/>
            <person name="Rosa C.A."/>
            <person name="Scheuner C."/>
            <person name="Sibirny A.A."/>
            <person name="Slot J.C."/>
            <person name="Stielow J.B."/>
            <person name="Sun H."/>
            <person name="Kurtzman C.P."/>
            <person name="Blackwell M."/>
            <person name="Grigoriev I.V."/>
            <person name="Jeffries T.W."/>
        </authorList>
    </citation>
    <scope>NUCLEOTIDE SEQUENCE [LARGE SCALE GENOMIC DNA]</scope>
    <source>
        <strain evidence="4 5">DSM 6958</strain>
    </source>
</reference>
<dbReference type="PRINTS" id="PR00326">
    <property type="entry name" value="GTP1OBG"/>
</dbReference>
<dbReference type="InterPro" id="IPR023179">
    <property type="entry name" value="GTP-bd_ortho_bundle_sf"/>
</dbReference>
<evidence type="ECO:0000259" key="3">
    <source>
        <dbReference type="Pfam" id="PF01926"/>
    </source>
</evidence>
<keyword evidence="2" id="KW-0342">GTP-binding</keyword>
<gene>
    <name evidence="4" type="ORF">NADFUDRAFT_52927</name>
</gene>
<dbReference type="GO" id="GO:0032543">
    <property type="term" value="P:mitochondrial translation"/>
    <property type="evidence" value="ECO:0007669"/>
    <property type="project" value="TreeGrafter"/>
</dbReference>